<dbReference type="InterPro" id="IPR036869">
    <property type="entry name" value="J_dom_sf"/>
</dbReference>
<dbReference type="GO" id="GO:0035612">
    <property type="term" value="F:AP-2 adaptor complex binding"/>
    <property type="evidence" value="ECO:0007669"/>
    <property type="project" value="TreeGrafter"/>
</dbReference>
<dbReference type="SMART" id="SM00220">
    <property type="entry name" value="S_TKc"/>
    <property type="match status" value="1"/>
</dbReference>
<dbReference type="EMBL" id="CAJNOQ010002748">
    <property type="protein sequence ID" value="CAF0976298.1"/>
    <property type="molecule type" value="Genomic_DNA"/>
</dbReference>
<dbReference type="Pfam" id="PF10409">
    <property type="entry name" value="PTEN_C2"/>
    <property type="match status" value="1"/>
</dbReference>
<evidence type="ECO:0000259" key="6">
    <source>
        <dbReference type="PROSITE" id="PS50076"/>
    </source>
</evidence>
<dbReference type="EMBL" id="CAJNOK010001241">
    <property type="protein sequence ID" value="CAF0801102.1"/>
    <property type="molecule type" value="Genomic_DNA"/>
</dbReference>
<dbReference type="PROSITE" id="PS50011">
    <property type="entry name" value="PROTEIN_KINASE_DOM"/>
    <property type="match status" value="1"/>
</dbReference>
<feature type="compositionally biased region" description="Low complexity" evidence="4">
    <location>
        <begin position="364"/>
        <end position="376"/>
    </location>
</feature>
<feature type="domain" description="J" evidence="6">
    <location>
        <begin position="1220"/>
        <end position="1285"/>
    </location>
</feature>
<evidence type="ECO:0000313" key="11">
    <source>
        <dbReference type="EMBL" id="CAF3584434.1"/>
    </source>
</evidence>
<accession>A0A814F403</accession>
<dbReference type="InterPro" id="IPR011009">
    <property type="entry name" value="Kinase-like_dom_sf"/>
</dbReference>
<feature type="compositionally biased region" description="Polar residues" evidence="4">
    <location>
        <begin position="1096"/>
        <end position="1111"/>
    </location>
</feature>
<dbReference type="InterPro" id="IPR000719">
    <property type="entry name" value="Prot_kinase_dom"/>
</dbReference>
<feature type="region of interest" description="Disordered" evidence="4">
    <location>
        <begin position="1082"/>
        <end position="1117"/>
    </location>
</feature>
<dbReference type="Pfam" id="PF00069">
    <property type="entry name" value="Pkinase"/>
    <property type="match status" value="1"/>
</dbReference>
<reference evidence="10" key="1">
    <citation type="submission" date="2021-02" db="EMBL/GenBank/DDBJ databases">
        <authorList>
            <person name="Nowell W R."/>
        </authorList>
    </citation>
    <scope>NUCLEOTIDE SEQUENCE</scope>
</reference>
<evidence type="ECO:0000313" key="13">
    <source>
        <dbReference type="Proteomes" id="UP000663829"/>
    </source>
</evidence>
<dbReference type="InterPro" id="IPR008271">
    <property type="entry name" value="Ser/Thr_kinase_AS"/>
</dbReference>
<evidence type="ECO:0000256" key="3">
    <source>
        <dbReference type="ARBA" id="ARBA00023329"/>
    </source>
</evidence>
<evidence type="ECO:0000313" key="10">
    <source>
        <dbReference type="EMBL" id="CAF0976298.1"/>
    </source>
</evidence>
<dbReference type="FunFam" id="1.10.287.110:FF:000002">
    <property type="entry name" value="putative tyrosine-protein phosphatase auxilin isoform X2"/>
    <property type="match status" value="1"/>
</dbReference>
<dbReference type="PROSITE" id="PS50076">
    <property type="entry name" value="DNAJ_2"/>
    <property type="match status" value="1"/>
</dbReference>
<protein>
    <recommendedName>
        <fullName evidence="14">Cyclin-G-associated kinase</fullName>
    </recommendedName>
</protein>
<feature type="domain" description="Protein kinase" evidence="5">
    <location>
        <begin position="36"/>
        <end position="311"/>
    </location>
</feature>
<feature type="compositionally biased region" description="Polar residues" evidence="4">
    <location>
        <begin position="1022"/>
        <end position="1049"/>
    </location>
</feature>
<dbReference type="Gene3D" id="2.60.40.1110">
    <property type="match status" value="1"/>
</dbReference>
<dbReference type="Gene3D" id="1.10.287.110">
    <property type="entry name" value="DnaJ domain"/>
    <property type="match status" value="1"/>
</dbReference>
<dbReference type="GO" id="GO:0030136">
    <property type="term" value="C:clathrin-coated vesicle"/>
    <property type="evidence" value="ECO:0007669"/>
    <property type="project" value="UniProtKB-SubCell"/>
</dbReference>
<dbReference type="GO" id="GO:0005524">
    <property type="term" value="F:ATP binding"/>
    <property type="evidence" value="ECO:0007669"/>
    <property type="project" value="InterPro"/>
</dbReference>
<feature type="compositionally biased region" description="Low complexity" evidence="4">
    <location>
        <begin position="1050"/>
        <end position="1059"/>
    </location>
</feature>
<keyword evidence="2" id="KW-0547">Nucleotide-binding</keyword>
<feature type="compositionally biased region" description="Polar residues" evidence="4">
    <location>
        <begin position="809"/>
        <end position="860"/>
    </location>
</feature>
<feature type="compositionally biased region" description="Polar residues" evidence="4">
    <location>
        <begin position="994"/>
        <end position="1006"/>
    </location>
</feature>
<feature type="region of interest" description="Disordered" evidence="4">
    <location>
        <begin position="806"/>
        <end position="870"/>
    </location>
</feature>
<dbReference type="OrthoDB" id="1717591at2759"/>
<dbReference type="InterPro" id="IPR001623">
    <property type="entry name" value="DnaJ_domain"/>
</dbReference>
<dbReference type="PROSITE" id="PS00108">
    <property type="entry name" value="PROTEIN_KINASE_ST"/>
    <property type="match status" value="1"/>
</dbReference>
<dbReference type="Gene3D" id="1.10.510.10">
    <property type="entry name" value="Transferase(Phosphotransferase) domain 1"/>
    <property type="match status" value="1"/>
</dbReference>
<feature type="domain" description="Phosphatase tensin-type" evidence="7">
    <location>
        <begin position="426"/>
        <end position="597"/>
    </location>
</feature>
<proteinExistence type="predicted"/>
<dbReference type="PANTHER" id="PTHR22967">
    <property type="entry name" value="SERINE/THREONINE PROTEIN KINASE"/>
    <property type="match status" value="1"/>
</dbReference>
<dbReference type="Gene3D" id="3.90.190.10">
    <property type="entry name" value="Protein tyrosine phosphatase superfamily"/>
    <property type="match status" value="1"/>
</dbReference>
<evidence type="ECO:0000313" key="12">
    <source>
        <dbReference type="EMBL" id="CAF3749158.1"/>
    </source>
</evidence>
<evidence type="ECO:0000259" key="5">
    <source>
        <dbReference type="PROSITE" id="PS50011"/>
    </source>
</evidence>
<keyword evidence="13" id="KW-1185">Reference proteome</keyword>
<dbReference type="InterPro" id="IPR029021">
    <property type="entry name" value="Prot-tyrosine_phosphatase-like"/>
</dbReference>
<dbReference type="SUPFAM" id="SSF46565">
    <property type="entry name" value="Chaperone J-domain"/>
    <property type="match status" value="1"/>
</dbReference>
<gene>
    <name evidence="10" type="ORF">GPM918_LOCUS12509</name>
    <name evidence="9" type="ORF">OVA965_LOCUS4650</name>
    <name evidence="12" type="ORF">SRO942_LOCUS12509</name>
    <name evidence="11" type="ORF">TMI583_LOCUS4648</name>
</gene>
<evidence type="ECO:0000259" key="7">
    <source>
        <dbReference type="PROSITE" id="PS51181"/>
    </source>
</evidence>
<dbReference type="Proteomes" id="UP000663829">
    <property type="component" value="Unassembled WGS sequence"/>
</dbReference>
<dbReference type="Proteomes" id="UP000682733">
    <property type="component" value="Unassembled WGS sequence"/>
</dbReference>
<organism evidence="10 13">
    <name type="scientific">Didymodactylos carnosus</name>
    <dbReference type="NCBI Taxonomy" id="1234261"/>
    <lineage>
        <taxon>Eukaryota</taxon>
        <taxon>Metazoa</taxon>
        <taxon>Spiralia</taxon>
        <taxon>Gnathifera</taxon>
        <taxon>Rotifera</taxon>
        <taxon>Eurotatoria</taxon>
        <taxon>Bdelloidea</taxon>
        <taxon>Philodinida</taxon>
        <taxon>Philodinidae</taxon>
        <taxon>Didymodactylos</taxon>
    </lineage>
</organism>
<evidence type="ECO:0000256" key="1">
    <source>
        <dbReference type="ARBA" id="ARBA00004132"/>
    </source>
</evidence>
<feature type="domain" description="C2 tensin-type" evidence="8">
    <location>
        <begin position="603"/>
        <end position="740"/>
    </location>
</feature>
<dbReference type="InterPro" id="IPR029023">
    <property type="entry name" value="Tensin_phosphatase"/>
</dbReference>
<keyword evidence="3" id="KW-0968">Cytoplasmic vesicle</keyword>
<comment type="subcellular location">
    <subcellularLocation>
        <location evidence="1">Cytoplasmic vesicle</location>
        <location evidence="1">Clathrin-coated vesicle</location>
    </subcellularLocation>
</comment>
<dbReference type="GO" id="GO:2000369">
    <property type="term" value="P:regulation of clathrin-dependent endocytosis"/>
    <property type="evidence" value="ECO:0007669"/>
    <property type="project" value="TreeGrafter"/>
</dbReference>
<dbReference type="Proteomes" id="UP000677228">
    <property type="component" value="Unassembled WGS sequence"/>
</dbReference>
<evidence type="ECO:0000313" key="9">
    <source>
        <dbReference type="EMBL" id="CAF0801102.1"/>
    </source>
</evidence>
<dbReference type="SUPFAM" id="SSF56112">
    <property type="entry name" value="Protein kinase-like (PK-like)"/>
    <property type="match status" value="1"/>
</dbReference>
<dbReference type="Proteomes" id="UP000681722">
    <property type="component" value="Unassembled WGS sequence"/>
</dbReference>
<name>A0A814F403_9BILA</name>
<evidence type="ECO:0000259" key="8">
    <source>
        <dbReference type="PROSITE" id="PS51182"/>
    </source>
</evidence>
<dbReference type="GO" id="GO:0045747">
    <property type="term" value="P:positive regulation of Notch signaling pathway"/>
    <property type="evidence" value="ECO:0007669"/>
    <property type="project" value="TreeGrafter"/>
</dbReference>
<evidence type="ECO:0000256" key="2">
    <source>
        <dbReference type="ARBA" id="ARBA00022741"/>
    </source>
</evidence>
<dbReference type="PROSITE" id="PS51181">
    <property type="entry name" value="PPASE_TENSIN"/>
    <property type="match status" value="1"/>
</dbReference>
<sequence length="1285" mass="144043">MVDIFKSAFDAFGSRFNSAPKSDFTGQIVDVGTIRLRIGNQIAEGGYALVFLAYDIKTNKEYALKRLFAADDAANKVIAQEIAFLQKLKGHPNIVGYVAAASNQDTTLRRTEYLLLTEYCSGGRLYERTVNRQKPFDPEQVIQIFYQIARAVQHMHQQSPPIIHRDLKVENCLISASGFIQLCDFGSATTKTYQPDETWSTKKREYVEDEMTKVTTPMYRAPEMLDTYSNYPINEQVDIWALGCLLYYICYIQHPFEDSAKLRILNAKYTIPATDTKYIVLHDLIKMMLQIDPRQRPTIQQLVESIEDLAIGNDIGLNEPLKFLFIMTNESVSATSQALPQHYSSNSFASNVFSSSAVINSSPSSVSSNQKTTSSPPSASSIQTQAPNQLLSSLKGTGKSWMKNLLDTSSKVITDVKQSLATNAQTTRAGGQFEVDLSYITSRLIVMATPRETVDLAGKQSVELIRDFLDTKHQENYRLYSVEKRRVSYRKEVFHDRVVEYTCFDDKLSPKLSDLIKFCYHVTNYLLEFQSNVVVLHCADGRNQSALCSCALLAYHGVFSTVDQCVRYFETKRCAHPMLSYSQKRYIQYFCDLSHGIIERPHLLDINLKTINLSPVPTFNRERNGCRPYVDIYNTEQKKIFSTYQDPSRIRLFSTTDGVCLLPIGFTFNGDISIHISHAPVGISLSAHDGGIRICELSLNSNFCSSNHAELSYSRYELDGCDATEKYPPSFRVSLDTLGVKKQQQTEQQDQQLQEYLGTTYKKPNCLFQDRNEYQQTIDDYGDSHPAHIPNDESTSQVIYRSPKLNINEEPSSPHSNKGSPTITQQVRASVSPQSPGSFVNPRHSAQPSTPSEISGSSGIAQRPKSAQIHSSTMTNPFQTMNTIEQKPLFEPAVGTLLDFDQPASQPLPSSVENETISPSIFPAAELVESQHKQDIFERSVSSTVSESTTSDDGFDIFTLSTSSTTSLPPIQSEQVQNELLGFDFSGFSGSGEKLSTPNTPTNQRRNINRVPSPMNVPFASASLQQPTLSRNASSTNSFSTLRTTQETANQQQRSSSNQQINLDIYDPFAFLNITQSQAKTASQDNMFSQQQQQQTKPQMTTGITTAKSQQPPTPVSAEIRGPNYNINMTNTSAHQNVNKSSAPPSRPQQSTNIDDLVKGLGGKDFGAKSTVASIKELRNVDLTKNIDPTVLRVREWTEGKKKNIRALLCSLKDVVWEDCKWQGCQMHELLTPDQVKKVYRKAVIYIHPDKLQDDPNKDLARMIFVELNEAWAQFEQEGQKSLLS</sequence>
<dbReference type="EMBL" id="CAJOBA010001241">
    <property type="protein sequence ID" value="CAF3584434.1"/>
    <property type="molecule type" value="Genomic_DNA"/>
</dbReference>
<comment type="caution">
    <text evidence="10">The sequence shown here is derived from an EMBL/GenBank/DDBJ whole genome shotgun (WGS) entry which is preliminary data.</text>
</comment>
<dbReference type="PANTHER" id="PTHR22967:SF105">
    <property type="entry name" value="CYCLIN-G-ASSOCIATED KINASE"/>
    <property type="match status" value="1"/>
</dbReference>
<dbReference type="EMBL" id="CAJOBC010002748">
    <property type="protein sequence ID" value="CAF3749158.1"/>
    <property type="molecule type" value="Genomic_DNA"/>
</dbReference>
<dbReference type="SUPFAM" id="SSF52799">
    <property type="entry name" value="(Phosphotyrosine protein) phosphatases II"/>
    <property type="match status" value="1"/>
</dbReference>
<dbReference type="GO" id="GO:0004674">
    <property type="term" value="F:protein serine/threonine kinase activity"/>
    <property type="evidence" value="ECO:0007669"/>
    <property type="project" value="TreeGrafter"/>
</dbReference>
<dbReference type="InterPro" id="IPR014020">
    <property type="entry name" value="Tensin_C2-dom"/>
</dbReference>
<dbReference type="SMART" id="SM01326">
    <property type="entry name" value="PTEN_C2"/>
    <property type="match status" value="1"/>
</dbReference>
<dbReference type="PROSITE" id="PS51182">
    <property type="entry name" value="C2_TENSIN"/>
    <property type="match status" value="1"/>
</dbReference>
<dbReference type="CDD" id="cd06257">
    <property type="entry name" value="DnaJ"/>
    <property type="match status" value="1"/>
</dbReference>
<evidence type="ECO:0008006" key="14">
    <source>
        <dbReference type="Google" id="ProtNLM"/>
    </source>
</evidence>
<feature type="region of interest" description="Disordered" evidence="4">
    <location>
        <begin position="991"/>
        <end position="1059"/>
    </location>
</feature>
<feature type="region of interest" description="Disordered" evidence="4">
    <location>
        <begin position="364"/>
        <end position="385"/>
    </location>
</feature>
<evidence type="ECO:0000256" key="4">
    <source>
        <dbReference type="SAM" id="MobiDB-lite"/>
    </source>
</evidence>